<evidence type="ECO:0000313" key="2">
    <source>
        <dbReference type="EMBL" id="TIX50208.1"/>
    </source>
</evidence>
<feature type="chain" id="PRO_5020957438" evidence="1">
    <location>
        <begin position="20"/>
        <end position="114"/>
    </location>
</feature>
<dbReference type="EMBL" id="SSHH01000002">
    <property type="protein sequence ID" value="TIX50208.1"/>
    <property type="molecule type" value="Genomic_DNA"/>
</dbReference>
<dbReference type="Proteomes" id="UP000309389">
    <property type="component" value="Unassembled WGS sequence"/>
</dbReference>
<reference evidence="2 3" key="1">
    <citation type="submission" date="2019-04" db="EMBL/GenBank/DDBJ databases">
        <title>Altererythrobacter aquimixticola sp. nov., isolated from sediment of junction between the ocean and a freshwater spring.</title>
        <authorList>
            <person name="Yoon J.-H."/>
        </authorList>
    </citation>
    <scope>NUCLEOTIDE SEQUENCE [LARGE SCALE GENOMIC DNA]</scope>
    <source>
        <strain evidence="2 3">SSKS-13</strain>
    </source>
</reference>
<keyword evidence="3" id="KW-1185">Reference proteome</keyword>
<dbReference type="OrthoDB" id="7509105at2"/>
<dbReference type="GO" id="GO:0003746">
    <property type="term" value="F:translation elongation factor activity"/>
    <property type="evidence" value="ECO:0007669"/>
    <property type="project" value="UniProtKB-KW"/>
</dbReference>
<organism evidence="2 3">
    <name type="scientific">Alteraurantiacibacter aquimixticola</name>
    <dbReference type="NCBI Taxonomy" id="2489173"/>
    <lineage>
        <taxon>Bacteria</taxon>
        <taxon>Pseudomonadati</taxon>
        <taxon>Pseudomonadota</taxon>
        <taxon>Alphaproteobacteria</taxon>
        <taxon>Sphingomonadales</taxon>
        <taxon>Erythrobacteraceae</taxon>
        <taxon>Alteraurantiacibacter</taxon>
    </lineage>
</organism>
<evidence type="ECO:0000313" key="3">
    <source>
        <dbReference type="Proteomes" id="UP000309389"/>
    </source>
</evidence>
<keyword evidence="1" id="KW-0732">Signal</keyword>
<sequence>MTRFALAPLALLVAAPAMAQGQIGTIERGQYICELPGDAGSQVGVEQPHENFRIASASRYVTEEGSGTYLRRGDVVTMTSGPRNGQQYAVISTGFLRKIENGEPGRLRCYRRGR</sequence>
<evidence type="ECO:0000256" key="1">
    <source>
        <dbReference type="SAM" id="SignalP"/>
    </source>
</evidence>
<name>A0A4T3F3W3_9SPHN</name>
<keyword evidence="2" id="KW-0251">Elongation factor</keyword>
<feature type="signal peptide" evidence="1">
    <location>
        <begin position="1"/>
        <end position="19"/>
    </location>
</feature>
<dbReference type="RefSeq" id="WP_136693228.1">
    <property type="nucleotide sequence ID" value="NZ_SSHH01000002.1"/>
</dbReference>
<dbReference type="AlphaFoldDB" id="A0A4T3F3W3"/>
<protein>
    <submittedName>
        <fullName evidence="2">Elongation factor P</fullName>
    </submittedName>
</protein>
<keyword evidence="2" id="KW-0648">Protein biosynthesis</keyword>
<accession>A0A4T3F3W3</accession>
<proteinExistence type="predicted"/>
<comment type="caution">
    <text evidence="2">The sequence shown here is derived from an EMBL/GenBank/DDBJ whole genome shotgun (WGS) entry which is preliminary data.</text>
</comment>
<gene>
    <name evidence="2" type="ORF">E5222_07920</name>
</gene>